<evidence type="ECO:0000256" key="5">
    <source>
        <dbReference type="SAM" id="Phobius"/>
    </source>
</evidence>
<keyword evidence="4 5" id="KW-0472">Membrane</keyword>
<dbReference type="AlphaFoldDB" id="A0A437MG99"/>
<evidence type="ECO:0000256" key="3">
    <source>
        <dbReference type="ARBA" id="ARBA00022989"/>
    </source>
</evidence>
<keyword evidence="8" id="KW-1185">Reference proteome</keyword>
<proteinExistence type="predicted"/>
<dbReference type="Pfam" id="PF07298">
    <property type="entry name" value="NnrU"/>
    <property type="match status" value="1"/>
</dbReference>
<reference evidence="7 8" key="1">
    <citation type="submission" date="2019-01" db="EMBL/GenBank/DDBJ databases">
        <authorList>
            <person name="Chen W.-M."/>
        </authorList>
    </citation>
    <scope>NUCLEOTIDE SEQUENCE [LARGE SCALE GENOMIC DNA]</scope>
    <source>
        <strain evidence="7 8">CCP-6</strain>
    </source>
</reference>
<dbReference type="Gene3D" id="1.20.120.1630">
    <property type="match status" value="1"/>
</dbReference>
<feature type="domain" description="NnrU" evidence="6">
    <location>
        <begin position="4"/>
        <end position="221"/>
    </location>
</feature>
<feature type="transmembrane region" description="Helical" evidence="5">
    <location>
        <begin position="71"/>
        <end position="92"/>
    </location>
</feature>
<accession>A0A437MG99</accession>
<name>A0A437MG99_9PROT</name>
<evidence type="ECO:0000256" key="1">
    <source>
        <dbReference type="ARBA" id="ARBA00004141"/>
    </source>
</evidence>
<dbReference type="InterPro" id="IPR009915">
    <property type="entry name" value="NnrU_dom"/>
</dbReference>
<gene>
    <name evidence="7" type="ORF">EOD42_09400</name>
</gene>
<comment type="subcellular location">
    <subcellularLocation>
        <location evidence="1">Membrane</location>
        <topology evidence="1">Multi-pass membrane protein</topology>
    </subcellularLocation>
</comment>
<evidence type="ECO:0000259" key="6">
    <source>
        <dbReference type="Pfam" id="PF07298"/>
    </source>
</evidence>
<feature type="transmembrane region" description="Helical" evidence="5">
    <location>
        <begin position="122"/>
        <end position="153"/>
    </location>
</feature>
<dbReference type="GO" id="GO:0016020">
    <property type="term" value="C:membrane"/>
    <property type="evidence" value="ECO:0007669"/>
    <property type="project" value="UniProtKB-SubCell"/>
</dbReference>
<keyword evidence="2 5" id="KW-0812">Transmembrane</keyword>
<comment type="caution">
    <text evidence="7">The sequence shown here is derived from an EMBL/GenBank/DDBJ whole genome shotgun (WGS) entry which is preliminary data.</text>
</comment>
<protein>
    <submittedName>
        <fullName evidence="7">NnrU protein</fullName>
    </submittedName>
</protein>
<organism evidence="7 8">
    <name type="scientific">Rhodovarius crocodyli</name>
    <dbReference type="NCBI Taxonomy" id="1979269"/>
    <lineage>
        <taxon>Bacteria</taxon>
        <taxon>Pseudomonadati</taxon>
        <taxon>Pseudomonadota</taxon>
        <taxon>Alphaproteobacteria</taxon>
        <taxon>Acetobacterales</taxon>
        <taxon>Roseomonadaceae</taxon>
        <taxon>Rhodovarius</taxon>
    </lineage>
</organism>
<feature type="transmembrane region" description="Helical" evidence="5">
    <location>
        <begin position="40"/>
        <end position="59"/>
    </location>
</feature>
<dbReference type="RefSeq" id="WP_127787277.1">
    <property type="nucleotide sequence ID" value="NZ_SACL01000003.1"/>
</dbReference>
<evidence type="ECO:0000313" key="7">
    <source>
        <dbReference type="EMBL" id="RVT96625.1"/>
    </source>
</evidence>
<dbReference type="EMBL" id="SACL01000003">
    <property type="protein sequence ID" value="RVT96625.1"/>
    <property type="molecule type" value="Genomic_DNA"/>
</dbReference>
<sequence>MLPLILAAAAWLALHIGVSGTALRGRVVAALGGEWPFRGVFSAASTVVIIWLVMAWRAAPTTPLWYAPGALRGLVAALMLLAFVLFALSVAGNNPTSVGQSLGAEGARGITRVTRHPMLWSFAIWAGAHLLANGDTAALVFFGTFLVTALAGMPSIDAKLAKRDPAVWARLSAETSILPFGAVLAGRNRVSWAEIGWLRPAIGVLAWAAMAHLHGRLIGVPVW</sequence>
<dbReference type="Proteomes" id="UP000282957">
    <property type="component" value="Unassembled WGS sequence"/>
</dbReference>
<evidence type="ECO:0000256" key="2">
    <source>
        <dbReference type="ARBA" id="ARBA00022692"/>
    </source>
</evidence>
<evidence type="ECO:0000256" key="4">
    <source>
        <dbReference type="ARBA" id="ARBA00023136"/>
    </source>
</evidence>
<dbReference type="OrthoDB" id="5293641at2"/>
<evidence type="ECO:0000313" key="8">
    <source>
        <dbReference type="Proteomes" id="UP000282957"/>
    </source>
</evidence>
<keyword evidence="3 5" id="KW-1133">Transmembrane helix</keyword>